<evidence type="ECO:0000256" key="2">
    <source>
        <dbReference type="ARBA" id="ARBA00023015"/>
    </source>
</evidence>
<accession>A0AAV2EUC6</accession>
<dbReference type="GO" id="GO:0005634">
    <property type="term" value="C:nucleus"/>
    <property type="evidence" value="ECO:0007669"/>
    <property type="project" value="UniProtKB-SubCell"/>
</dbReference>
<dbReference type="EMBL" id="OZ034818">
    <property type="protein sequence ID" value="CAL1389323.1"/>
    <property type="molecule type" value="Genomic_DNA"/>
</dbReference>
<dbReference type="PANTHER" id="PTHR31920">
    <property type="entry name" value="B3 DOMAIN-CONTAINING"/>
    <property type="match status" value="1"/>
</dbReference>
<organism evidence="8 9">
    <name type="scientific">Linum trigynum</name>
    <dbReference type="NCBI Taxonomy" id="586398"/>
    <lineage>
        <taxon>Eukaryota</taxon>
        <taxon>Viridiplantae</taxon>
        <taxon>Streptophyta</taxon>
        <taxon>Embryophyta</taxon>
        <taxon>Tracheophyta</taxon>
        <taxon>Spermatophyta</taxon>
        <taxon>Magnoliopsida</taxon>
        <taxon>eudicotyledons</taxon>
        <taxon>Gunneridae</taxon>
        <taxon>Pentapetalae</taxon>
        <taxon>rosids</taxon>
        <taxon>fabids</taxon>
        <taxon>Malpighiales</taxon>
        <taxon>Linaceae</taxon>
        <taxon>Linum</taxon>
    </lineage>
</organism>
<reference evidence="8 9" key="1">
    <citation type="submission" date="2024-04" db="EMBL/GenBank/DDBJ databases">
        <authorList>
            <person name="Fracassetti M."/>
        </authorList>
    </citation>
    <scope>NUCLEOTIDE SEQUENCE [LARGE SCALE GENOMIC DNA]</scope>
</reference>
<evidence type="ECO:0000256" key="1">
    <source>
        <dbReference type="ARBA" id="ARBA00004123"/>
    </source>
</evidence>
<dbReference type="Pfam" id="PF02362">
    <property type="entry name" value="B3"/>
    <property type="match status" value="2"/>
</dbReference>
<dbReference type="SMART" id="SM01019">
    <property type="entry name" value="B3"/>
    <property type="match status" value="2"/>
</dbReference>
<dbReference type="PROSITE" id="PS50863">
    <property type="entry name" value="B3"/>
    <property type="match status" value="2"/>
</dbReference>
<evidence type="ECO:0000313" key="9">
    <source>
        <dbReference type="Proteomes" id="UP001497516"/>
    </source>
</evidence>
<dbReference type="GO" id="GO:0003677">
    <property type="term" value="F:DNA binding"/>
    <property type="evidence" value="ECO:0007669"/>
    <property type="project" value="UniProtKB-KW"/>
</dbReference>
<dbReference type="CDD" id="cd10017">
    <property type="entry name" value="B3_DNA"/>
    <property type="match status" value="2"/>
</dbReference>
<protein>
    <recommendedName>
        <fullName evidence="7">TF-B3 domain-containing protein</fullName>
    </recommendedName>
</protein>
<sequence length="354" mass="39828">MAFFTVMLPSILQEKKLKLPREFAGQQGGKLTGRAQLSLPNGRVWDVGVVKGSAVGEFWFDDGWSRFVGENSVSEYWFMSFVYAGASSFKVKIFDLTTCEIDYPSGGFDNDGVEEDDSSVQILDSPPNPPTQQTPQFAAFEDSDEDDSVQFLCSSQPLKKKKKNNNNATTSRYLSGSKSSDSDDDQDLGEMLVKELKRREIFFSTMLSHKLHGWPMEIKMAVKEAMAINCGNLPSFLVVMQRHNNKPHRMVLGSVVSLLWLICLSDYDCAPFVPLEFCKEHMMNAKSVRLKLSRGGKDSMWDVTMRFMDQGGPLLSGKGFAKFYRDNELKVGDVCLFQMLWKVNVVLQVSICVC</sequence>
<keyword evidence="9" id="KW-1185">Reference proteome</keyword>
<feature type="region of interest" description="Disordered" evidence="6">
    <location>
        <begin position="160"/>
        <end position="186"/>
    </location>
</feature>
<feature type="region of interest" description="Disordered" evidence="6">
    <location>
        <begin position="107"/>
        <end position="136"/>
    </location>
</feature>
<dbReference type="InterPro" id="IPR015300">
    <property type="entry name" value="DNA-bd_pseudobarrel_sf"/>
</dbReference>
<dbReference type="InterPro" id="IPR050655">
    <property type="entry name" value="Plant_B3_domain"/>
</dbReference>
<proteinExistence type="predicted"/>
<dbReference type="AlphaFoldDB" id="A0AAV2EUC6"/>
<comment type="subcellular location">
    <subcellularLocation>
        <location evidence="1">Nucleus</location>
    </subcellularLocation>
</comment>
<keyword evidence="3" id="KW-0238">DNA-binding</keyword>
<evidence type="ECO:0000256" key="5">
    <source>
        <dbReference type="ARBA" id="ARBA00023242"/>
    </source>
</evidence>
<evidence type="ECO:0000259" key="7">
    <source>
        <dbReference type="PROSITE" id="PS50863"/>
    </source>
</evidence>
<dbReference type="PANTHER" id="PTHR31920:SF51">
    <property type="entry name" value="BINDING PROTEIN, PUTATIVE-RELATED"/>
    <property type="match status" value="1"/>
</dbReference>
<name>A0AAV2EUC6_9ROSI</name>
<evidence type="ECO:0000256" key="3">
    <source>
        <dbReference type="ARBA" id="ARBA00023125"/>
    </source>
</evidence>
<keyword evidence="4" id="KW-0804">Transcription</keyword>
<keyword evidence="2" id="KW-0805">Transcription regulation</keyword>
<dbReference type="SUPFAM" id="SSF101936">
    <property type="entry name" value="DNA-binding pseudobarrel domain"/>
    <property type="match status" value="2"/>
</dbReference>
<feature type="domain" description="TF-B3" evidence="7">
    <location>
        <begin position="273"/>
        <end position="354"/>
    </location>
</feature>
<feature type="domain" description="TF-B3" evidence="7">
    <location>
        <begin position="2"/>
        <end position="97"/>
    </location>
</feature>
<evidence type="ECO:0000256" key="6">
    <source>
        <dbReference type="SAM" id="MobiDB-lite"/>
    </source>
</evidence>
<evidence type="ECO:0000313" key="8">
    <source>
        <dbReference type="EMBL" id="CAL1389323.1"/>
    </source>
</evidence>
<dbReference type="Proteomes" id="UP001497516">
    <property type="component" value="Chromosome 5"/>
</dbReference>
<gene>
    <name evidence="8" type="ORF">LTRI10_LOCUS30190</name>
</gene>
<dbReference type="InterPro" id="IPR003340">
    <property type="entry name" value="B3_DNA-bd"/>
</dbReference>
<keyword evidence="5" id="KW-0539">Nucleus</keyword>
<dbReference type="Gene3D" id="2.40.330.10">
    <property type="entry name" value="DNA-binding pseudobarrel domain"/>
    <property type="match status" value="2"/>
</dbReference>
<evidence type="ECO:0000256" key="4">
    <source>
        <dbReference type="ARBA" id="ARBA00023163"/>
    </source>
</evidence>